<dbReference type="InterPro" id="IPR035965">
    <property type="entry name" value="PAS-like_dom_sf"/>
</dbReference>
<dbReference type="NCBIfam" id="TIGR00229">
    <property type="entry name" value="sensory_box"/>
    <property type="match status" value="1"/>
</dbReference>
<dbReference type="SUPFAM" id="SSF55785">
    <property type="entry name" value="PYP-like sensor domain (PAS domain)"/>
    <property type="match status" value="2"/>
</dbReference>
<comment type="caution">
    <text evidence="2">The sequence shown here is derived from an EMBL/GenBank/DDBJ whole genome shotgun (WGS) entry which is preliminary data.</text>
</comment>
<dbReference type="CDD" id="cd00130">
    <property type="entry name" value="PAS"/>
    <property type="match status" value="2"/>
</dbReference>
<dbReference type="RefSeq" id="WP_030249470.1">
    <property type="nucleotide sequence ID" value="NZ_JBHEZZ010000025.1"/>
</dbReference>
<evidence type="ECO:0000313" key="3">
    <source>
        <dbReference type="Proteomes" id="UP001592528"/>
    </source>
</evidence>
<evidence type="ECO:0000313" key="2">
    <source>
        <dbReference type="EMBL" id="MFC1405964.1"/>
    </source>
</evidence>
<protein>
    <submittedName>
        <fullName evidence="2">PAS domain-containing protein</fullName>
    </submittedName>
</protein>
<proteinExistence type="predicted"/>
<organism evidence="2 3">
    <name type="scientific">Streptacidiphilus cavernicola</name>
    <dbReference type="NCBI Taxonomy" id="3342716"/>
    <lineage>
        <taxon>Bacteria</taxon>
        <taxon>Bacillati</taxon>
        <taxon>Actinomycetota</taxon>
        <taxon>Actinomycetes</taxon>
        <taxon>Kitasatosporales</taxon>
        <taxon>Streptomycetaceae</taxon>
        <taxon>Streptacidiphilus</taxon>
    </lineage>
</organism>
<dbReference type="InterPro" id="IPR003018">
    <property type="entry name" value="GAF"/>
</dbReference>
<dbReference type="SMART" id="SM00091">
    <property type="entry name" value="PAS"/>
    <property type="match status" value="2"/>
</dbReference>
<feature type="domain" description="PAS" evidence="1">
    <location>
        <begin position="16"/>
        <end position="61"/>
    </location>
</feature>
<dbReference type="InterPro" id="IPR013656">
    <property type="entry name" value="PAS_4"/>
</dbReference>
<dbReference type="EMBL" id="JBHEZZ010000025">
    <property type="protein sequence ID" value="MFC1405964.1"/>
    <property type="molecule type" value="Genomic_DNA"/>
</dbReference>
<dbReference type="Pfam" id="PF08448">
    <property type="entry name" value="PAS_4"/>
    <property type="match status" value="2"/>
</dbReference>
<dbReference type="SUPFAM" id="SSF55781">
    <property type="entry name" value="GAF domain-like"/>
    <property type="match status" value="1"/>
</dbReference>
<dbReference type="Gene3D" id="3.30.450.40">
    <property type="match status" value="1"/>
</dbReference>
<keyword evidence="3" id="KW-1185">Reference proteome</keyword>
<dbReference type="Pfam" id="PF01590">
    <property type="entry name" value="GAF"/>
    <property type="match status" value="1"/>
</dbReference>
<gene>
    <name evidence="2" type="ORF">ACEZDJ_32195</name>
</gene>
<dbReference type="InterPro" id="IPR029016">
    <property type="entry name" value="GAF-like_dom_sf"/>
</dbReference>
<evidence type="ECO:0000259" key="1">
    <source>
        <dbReference type="PROSITE" id="PS50112"/>
    </source>
</evidence>
<dbReference type="InterPro" id="IPR000014">
    <property type="entry name" value="PAS"/>
</dbReference>
<dbReference type="Gene3D" id="3.30.450.20">
    <property type="entry name" value="PAS domain"/>
    <property type="match status" value="2"/>
</dbReference>
<dbReference type="Proteomes" id="UP001592528">
    <property type="component" value="Unassembled WGS sequence"/>
</dbReference>
<sequence>MNIPAQGPAAPPLDADARLLSALLDGMEVGLAAMDRDGVLTHWNREAARLLGWTAQEAVGRVGLEGWALRPGDSDAVRAQLLGVAGTPRVHEFALLTRDGRRVLVRAQAHRVTAPDSRPLGLYFAFSEAGTQVELERSLALAEAMMDEAPTGVVLVDADLRPAAVGESAARWLDCDRNALLGHPLGEVLGDGVQELEAALQHVLATGKPLSGVKLWAALRTDPSRRRCWRSEFVRLGSPLGEEPVPLGVAWFFEDVTLHEQAEQEGTVLRFRATQLRRAGQAAAECEDPMEGAVGYLDFVLAGFADYALLDVLAPADTAATGAGGTADSAPGGDLVRAAVSPVGAPAQAAALEPTGIPARYGEVHPAVRALERAGTVIVSDSGAPTVPTTPSQGPGPVLDWALLRRWPAGTVHGLCTALRSRGRTVGVITFLRGSGRQRFDRADTAYAEDIAARVAAAVDLAGTPQKV</sequence>
<name>A0ABV6UWW8_9ACTN</name>
<accession>A0ABV6UWW8</accession>
<dbReference type="PROSITE" id="PS50112">
    <property type="entry name" value="PAS"/>
    <property type="match status" value="1"/>
</dbReference>
<reference evidence="2 3" key="1">
    <citation type="submission" date="2024-09" db="EMBL/GenBank/DDBJ databases">
        <authorList>
            <person name="Lee S.D."/>
        </authorList>
    </citation>
    <scope>NUCLEOTIDE SEQUENCE [LARGE SCALE GENOMIC DNA]</scope>
    <source>
        <strain evidence="2 3">N1-5</strain>
    </source>
</reference>